<dbReference type="SMART" id="SM00349">
    <property type="entry name" value="KRAB"/>
    <property type="match status" value="1"/>
</dbReference>
<dbReference type="Gene3D" id="6.10.140.140">
    <property type="match status" value="1"/>
</dbReference>
<evidence type="ECO:0000313" key="4">
    <source>
        <dbReference type="EMBL" id="PNJ71408.1"/>
    </source>
</evidence>
<proteinExistence type="predicted"/>
<dbReference type="AlphaFoldDB" id="A0A2J8WNS7"/>
<dbReference type="EMBL" id="NDHI03003383">
    <property type="protein sequence ID" value="PNJ71408.1"/>
    <property type="molecule type" value="Genomic_DNA"/>
</dbReference>
<evidence type="ECO:0000259" key="3">
    <source>
        <dbReference type="PROSITE" id="PS50805"/>
    </source>
</evidence>
<feature type="domain" description="KRAB" evidence="3">
    <location>
        <begin position="14"/>
        <end position="85"/>
    </location>
</feature>
<sequence length="111" mass="12643">MAPGLLTTRKEALMAFRDVAVAFTQKEWKLLSSAQRTLYREVMLENYSHLVSLGIAFSKPKLIEQLEQGDEPWREENEHLLDLCPESHSVAQAGVQWHDLGSLQPLPPVFK</sequence>
<reference evidence="5" key="3">
    <citation type="submission" date="2025-05" db="UniProtKB">
        <authorList>
            <consortium name="Ensembl"/>
        </authorList>
    </citation>
    <scope>IDENTIFICATION</scope>
</reference>
<accession>A0A8I5TW36</accession>
<dbReference type="PANTHER" id="PTHR23232">
    <property type="entry name" value="KRAB DOMAIN C2H2 ZINC FINGER"/>
    <property type="match status" value="1"/>
</dbReference>
<organism evidence="4">
    <name type="scientific">Pongo abelii</name>
    <name type="common">Sumatran orangutan</name>
    <name type="synonym">Pongo pygmaeus abelii</name>
    <dbReference type="NCBI Taxonomy" id="9601"/>
    <lineage>
        <taxon>Eukaryota</taxon>
        <taxon>Metazoa</taxon>
        <taxon>Chordata</taxon>
        <taxon>Craniata</taxon>
        <taxon>Vertebrata</taxon>
        <taxon>Euteleostomi</taxon>
        <taxon>Mammalia</taxon>
        <taxon>Eutheria</taxon>
        <taxon>Euarchontoglires</taxon>
        <taxon>Primates</taxon>
        <taxon>Haplorrhini</taxon>
        <taxon>Catarrhini</taxon>
        <taxon>Hominidae</taxon>
        <taxon>Pongo</taxon>
    </lineage>
</organism>
<comment type="subcellular location">
    <subcellularLocation>
        <location evidence="1">Nucleus</location>
    </subcellularLocation>
</comment>
<dbReference type="CDD" id="cd07765">
    <property type="entry name" value="KRAB_A-box"/>
    <property type="match status" value="1"/>
</dbReference>
<dbReference type="PROSITE" id="PS50805">
    <property type="entry name" value="KRAB"/>
    <property type="match status" value="1"/>
</dbReference>
<dbReference type="SUPFAM" id="SSF109640">
    <property type="entry name" value="KRAB domain (Kruppel-associated box)"/>
    <property type="match status" value="1"/>
</dbReference>
<name>A0A2J8WNS7_PONAB</name>
<evidence type="ECO:0000313" key="6">
    <source>
        <dbReference type="Proteomes" id="UP000001595"/>
    </source>
</evidence>
<dbReference type="Proteomes" id="UP000001595">
    <property type="component" value="Chromosome 9"/>
</dbReference>
<evidence type="ECO:0000313" key="5">
    <source>
        <dbReference type="Ensembl" id="ENSPPYP00000031497.1"/>
    </source>
</evidence>
<dbReference type="InterPro" id="IPR036051">
    <property type="entry name" value="KRAB_dom_sf"/>
</dbReference>
<evidence type="ECO:0000256" key="2">
    <source>
        <dbReference type="ARBA" id="ARBA00023242"/>
    </source>
</evidence>
<dbReference type="Ensembl" id="ENSPPYT00000037084.1">
    <property type="protein sequence ID" value="ENSPPYP00000031497.1"/>
    <property type="gene ID" value="ENSPPYG00000019396.3"/>
</dbReference>
<dbReference type="InterPro" id="IPR050169">
    <property type="entry name" value="Krueppel_C2H2_ZnF"/>
</dbReference>
<protein>
    <submittedName>
        <fullName evidence="4">ZNF169 isoform 3</fullName>
    </submittedName>
    <submittedName>
        <fullName evidence="5">Zinc finger protein 169</fullName>
    </submittedName>
</protein>
<evidence type="ECO:0000256" key="1">
    <source>
        <dbReference type="ARBA" id="ARBA00004123"/>
    </source>
</evidence>
<dbReference type="GO" id="GO:0006355">
    <property type="term" value="P:regulation of DNA-templated transcription"/>
    <property type="evidence" value="ECO:0007669"/>
    <property type="project" value="InterPro"/>
</dbReference>
<gene>
    <name evidence="5" type="primary">ZNF169</name>
    <name evidence="4" type="ORF">CR201_G0008889</name>
</gene>
<reference evidence="5 6" key="1">
    <citation type="submission" date="2008-02" db="EMBL/GenBank/DDBJ databases">
        <title>A 6x draft sequence assembly of the Pongo pygmaeus abelii genome.</title>
        <authorList>
            <person name="Wilson R.K."/>
            <person name="Mardis E."/>
        </authorList>
    </citation>
    <scope>NUCLEOTIDE SEQUENCE [LARGE SCALE GENOMIC DNA]</scope>
</reference>
<keyword evidence="6" id="KW-1185">Reference proteome</keyword>
<dbReference type="PANTHER" id="PTHR23232:SF130">
    <property type="entry name" value="KRAB DOMAIN-CONTAINING PROTEIN"/>
    <property type="match status" value="1"/>
</dbReference>
<accession>A0A2J8WNS7</accession>
<dbReference type="Pfam" id="PF01352">
    <property type="entry name" value="KRAB"/>
    <property type="match status" value="1"/>
</dbReference>
<reference evidence="4" key="2">
    <citation type="submission" date="2017-12" db="EMBL/GenBank/DDBJ databases">
        <title>High-resolution comparative analysis of great ape genomes.</title>
        <authorList>
            <person name="Pollen A."/>
            <person name="Hastie A."/>
            <person name="Hormozdiari F."/>
            <person name="Dougherty M."/>
            <person name="Liu R."/>
            <person name="Chaisson M."/>
            <person name="Hoppe E."/>
            <person name="Hill C."/>
            <person name="Pang A."/>
            <person name="Hillier L."/>
            <person name="Baker C."/>
            <person name="Armstrong J."/>
            <person name="Shendure J."/>
            <person name="Paten B."/>
            <person name="Wilson R."/>
            <person name="Chao H."/>
            <person name="Schneider V."/>
            <person name="Ventura M."/>
            <person name="Kronenberg Z."/>
            <person name="Murali S."/>
            <person name="Gordon D."/>
            <person name="Cantsilieris S."/>
            <person name="Munson K."/>
            <person name="Nelson B."/>
            <person name="Raja A."/>
            <person name="Underwood J."/>
            <person name="Diekhans M."/>
            <person name="Fiddes I."/>
            <person name="Haussler D."/>
            <person name="Eichler E."/>
        </authorList>
    </citation>
    <scope>NUCLEOTIDE SEQUENCE [LARGE SCALE GENOMIC DNA]</scope>
    <source>
        <strain evidence="4">Susie</strain>
    </source>
</reference>
<dbReference type="InterPro" id="IPR001909">
    <property type="entry name" value="KRAB"/>
</dbReference>
<dbReference type="GeneTree" id="ENSGT00940000163169"/>
<keyword evidence="2" id="KW-0539">Nucleus</keyword>